<evidence type="ECO:0000313" key="1">
    <source>
        <dbReference type="EMBL" id="GAU88663.1"/>
    </source>
</evidence>
<dbReference type="AlphaFoldDB" id="A0A1D1UQM0"/>
<organism evidence="1 2">
    <name type="scientific">Ramazzottius varieornatus</name>
    <name type="common">Water bear</name>
    <name type="synonym">Tardigrade</name>
    <dbReference type="NCBI Taxonomy" id="947166"/>
    <lineage>
        <taxon>Eukaryota</taxon>
        <taxon>Metazoa</taxon>
        <taxon>Ecdysozoa</taxon>
        <taxon>Tardigrada</taxon>
        <taxon>Eutardigrada</taxon>
        <taxon>Parachela</taxon>
        <taxon>Hypsibioidea</taxon>
        <taxon>Ramazzottiidae</taxon>
        <taxon>Ramazzottius</taxon>
    </lineage>
</organism>
<name>A0A1D1UQM0_RAMVA</name>
<keyword evidence="2" id="KW-1185">Reference proteome</keyword>
<protein>
    <submittedName>
        <fullName evidence="1">Uncharacterized protein</fullName>
    </submittedName>
</protein>
<proteinExistence type="predicted"/>
<comment type="caution">
    <text evidence="1">The sequence shown here is derived from an EMBL/GenBank/DDBJ whole genome shotgun (WGS) entry which is preliminary data.</text>
</comment>
<gene>
    <name evidence="1" type="primary">RvY_01314-1</name>
    <name evidence="1" type="synonym">RvY_01314.1</name>
    <name evidence="1" type="ORF">RvY_01314</name>
</gene>
<dbReference type="EMBL" id="BDGG01000001">
    <property type="protein sequence ID" value="GAU88663.1"/>
    <property type="molecule type" value="Genomic_DNA"/>
</dbReference>
<reference evidence="1 2" key="1">
    <citation type="journal article" date="2016" name="Nat. Commun.">
        <title>Extremotolerant tardigrade genome and improved radiotolerance of human cultured cells by tardigrade-unique protein.</title>
        <authorList>
            <person name="Hashimoto T."/>
            <person name="Horikawa D.D."/>
            <person name="Saito Y."/>
            <person name="Kuwahara H."/>
            <person name="Kozuka-Hata H."/>
            <person name="Shin-I T."/>
            <person name="Minakuchi Y."/>
            <person name="Ohishi K."/>
            <person name="Motoyama A."/>
            <person name="Aizu T."/>
            <person name="Enomoto A."/>
            <person name="Kondo K."/>
            <person name="Tanaka S."/>
            <person name="Hara Y."/>
            <person name="Koshikawa S."/>
            <person name="Sagara H."/>
            <person name="Miura T."/>
            <person name="Yokobori S."/>
            <person name="Miyagawa K."/>
            <person name="Suzuki Y."/>
            <person name="Kubo T."/>
            <person name="Oyama M."/>
            <person name="Kohara Y."/>
            <person name="Fujiyama A."/>
            <person name="Arakawa K."/>
            <person name="Katayama T."/>
            <person name="Toyoda A."/>
            <person name="Kunieda T."/>
        </authorList>
    </citation>
    <scope>NUCLEOTIDE SEQUENCE [LARGE SCALE GENOMIC DNA]</scope>
    <source>
        <strain evidence="1 2">YOKOZUNA-1</strain>
    </source>
</reference>
<accession>A0A1D1UQM0</accession>
<evidence type="ECO:0000313" key="2">
    <source>
        <dbReference type="Proteomes" id="UP000186922"/>
    </source>
</evidence>
<dbReference type="Proteomes" id="UP000186922">
    <property type="component" value="Unassembled WGS sequence"/>
</dbReference>
<sequence length="107" mass="12098">MHTITRKVSSEKKAVSTTKFESSNRIFAKSYCNMRFLFLCVLFLVLAVAFGAPAPRKVGLQHQDSLSGDMDDRGKVCRNFTKEDMQCEECTTKSSDGTWRKETKCST</sequence>